<comment type="subcellular location">
    <subcellularLocation>
        <location evidence="1">Endomembrane system</location>
        <topology evidence="1">Multi-pass membrane protein</topology>
    </subcellularLocation>
</comment>
<evidence type="ECO:0000313" key="9">
    <source>
        <dbReference type="Proteomes" id="UP000325081"/>
    </source>
</evidence>
<dbReference type="GO" id="GO:0012505">
    <property type="term" value="C:endomembrane system"/>
    <property type="evidence" value="ECO:0007669"/>
    <property type="project" value="UniProtKB-SubCell"/>
</dbReference>
<dbReference type="Pfam" id="PF06749">
    <property type="entry name" value="DUF1218"/>
    <property type="match status" value="1"/>
</dbReference>
<dbReference type="Proteomes" id="UP000325081">
    <property type="component" value="Unassembled WGS sequence"/>
</dbReference>
<evidence type="ECO:0000256" key="3">
    <source>
        <dbReference type="ARBA" id="ARBA00022729"/>
    </source>
</evidence>
<keyword evidence="4 7" id="KW-1133">Transmembrane helix</keyword>
<feature type="transmembrane region" description="Helical" evidence="7">
    <location>
        <begin position="91"/>
        <end position="117"/>
    </location>
</feature>
<protein>
    <submittedName>
        <fullName evidence="8">Uncharacterized protein</fullName>
    </submittedName>
</protein>
<reference evidence="9" key="1">
    <citation type="journal article" date="2019" name="Curr. Biol.">
        <title>Genome Sequence of Striga asiatica Provides Insight into the Evolution of Plant Parasitism.</title>
        <authorList>
            <person name="Yoshida S."/>
            <person name="Kim S."/>
            <person name="Wafula E.K."/>
            <person name="Tanskanen J."/>
            <person name="Kim Y.M."/>
            <person name="Honaas L."/>
            <person name="Yang Z."/>
            <person name="Spallek T."/>
            <person name="Conn C.E."/>
            <person name="Ichihashi Y."/>
            <person name="Cheong K."/>
            <person name="Cui S."/>
            <person name="Der J.P."/>
            <person name="Gundlach H."/>
            <person name="Jiao Y."/>
            <person name="Hori C."/>
            <person name="Ishida J.K."/>
            <person name="Kasahara H."/>
            <person name="Kiba T."/>
            <person name="Kim M.S."/>
            <person name="Koo N."/>
            <person name="Laohavisit A."/>
            <person name="Lee Y.H."/>
            <person name="Lumba S."/>
            <person name="McCourt P."/>
            <person name="Mortimer J.C."/>
            <person name="Mutuku J.M."/>
            <person name="Nomura T."/>
            <person name="Sasaki-Sekimoto Y."/>
            <person name="Seto Y."/>
            <person name="Wang Y."/>
            <person name="Wakatake T."/>
            <person name="Sakakibara H."/>
            <person name="Demura T."/>
            <person name="Yamaguchi S."/>
            <person name="Yoneyama K."/>
            <person name="Manabe R.I."/>
            <person name="Nelson D.C."/>
            <person name="Schulman A.H."/>
            <person name="Timko M.P."/>
            <person name="dePamphilis C.W."/>
            <person name="Choi D."/>
            <person name="Shirasu K."/>
        </authorList>
    </citation>
    <scope>NUCLEOTIDE SEQUENCE [LARGE SCALE GENOMIC DNA]</scope>
    <source>
        <strain evidence="9">cv. UVA1</strain>
    </source>
</reference>
<keyword evidence="3" id="KW-0732">Signal</keyword>
<keyword evidence="5 7" id="KW-0472">Membrane</keyword>
<evidence type="ECO:0000256" key="4">
    <source>
        <dbReference type="ARBA" id="ARBA00022989"/>
    </source>
</evidence>
<name>A0A5A7P6Q8_STRAF</name>
<evidence type="ECO:0000256" key="2">
    <source>
        <dbReference type="ARBA" id="ARBA00022692"/>
    </source>
</evidence>
<evidence type="ECO:0000256" key="5">
    <source>
        <dbReference type="ARBA" id="ARBA00023136"/>
    </source>
</evidence>
<feature type="transmembrane region" description="Helical" evidence="7">
    <location>
        <begin position="137"/>
        <end position="161"/>
    </location>
</feature>
<dbReference type="InterPro" id="IPR009606">
    <property type="entry name" value="DEAL/Modifying_wall_lignin1/2"/>
</dbReference>
<proteinExistence type="inferred from homology"/>
<accession>A0A5A7P6Q8</accession>
<evidence type="ECO:0000256" key="7">
    <source>
        <dbReference type="SAM" id="Phobius"/>
    </source>
</evidence>
<comment type="caution">
    <text evidence="8">The sequence shown here is derived from an EMBL/GenBank/DDBJ whole genome shotgun (WGS) entry which is preliminary data.</text>
</comment>
<gene>
    <name evidence="8" type="ORF">STAS_03959</name>
</gene>
<dbReference type="EMBL" id="BKCP01002336">
    <property type="protein sequence ID" value="GER28186.1"/>
    <property type="molecule type" value="Genomic_DNA"/>
</dbReference>
<organism evidence="8 9">
    <name type="scientific">Striga asiatica</name>
    <name type="common">Asiatic witchweed</name>
    <name type="synonym">Buchnera asiatica</name>
    <dbReference type="NCBI Taxonomy" id="4170"/>
    <lineage>
        <taxon>Eukaryota</taxon>
        <taxon>Viridiplantae</taxon>
        <taxon>Streptophyta</taxon>
        <taxon>Embryophyta</taxon>
        <taxon>Tracheophyta</taxon>
        <taxon>Spermatophyta</taxon>
        <taxon>Magnoliopsida</taxon>
        <taxon>eudicotyledons</taxon>
        <taxon>Gunneridae</taxon>
        <taxon>Pentapetalae</taxon>
        <taxon>asterids</taxon>
        <taxon>lamiids</taxon>
        <taxon>Lamiales</taxon>
        <taxon>Orobanchaceae</taxon>
        <taxon>Buchnereae</taxon>
        <taxon>Striga</taxon>
    </lineage>
</organism>
<evidence type="ECO:0000256" key="6">
    <source>
        <dbReference type="ARBA" id="ARBA00029467"/>
    </source>
</evidence>
<dbReference type="InterPro" id="IPR052222">
    <property type="entry name" value="DESIGUAL"/>
</dbReference>
<dbReference type="OrthoDB" id="1877293at2759"/>
<evidence type="ECO:0000256" key="1">
    <source>
        <dbReference type="ARBA" id="ARBA00004127"/>
    </source>
</evidence>
<comment type="similarity">
    <text evidence="6">Belongs to the DESIGUAL family.</text>
</comment>
<keyword evidence="2 7" id="KW-0812">Transmembrane</keyword>
<evidence type="ECO:0000313" key="8">
    <source>
        <dbReference type="EMBL" id="GER28186.1"/>
    </source>
</evidence>
<feature type="transmembrane region" description="Helical" evidence="7">
    <location>
        <begin position="47"/>
        <end position="70"/>
    </location>
</feature>
<keyword evidence="9" id="KW-1185">Reference proteome</keyword>
<dbReference type="AlphaFoldDB" id="A0A5A7P6Q8"/>
<sequence length="182" mass="20234">MHMKSLNQYSFILFSSAIIISGLVYSALCFAAEFKKLKLCYLPRSPAYELGFGALICLCLAQFVGNLFVCKKHFQWRWRVNRVCKVRKQSVSCLLLVFSWINFGVAVILIGVATSMSRSQAFGDGWLNGECYLVKNGIYIGSAFLGLLALGSILGSGAVVVRRVQAEEHKKVHAKIDKPTQM</sequence>
<dbReference type="PANTHER" id="PTHR31769">
    <property type="entry name" value="OS07G0462200 PROTEIN-RELATED"/>
    <property type="match status" value="1"/>
</dbReference>